<organism evidence="2">
    <name type="scientific">Brugia timori</name>
    <dbReference type="NCBI Taxonomy" id="42155"/>
    <lineage>
        <taxon>Eukaryota</taxon>
        <taxon>Metazoa</taxon>
        <taxon>Ecdysozoa</taxon>
        <taxon>Nematoda</taxon>
        <taxon>Chromadorea</taxon>
        <taxon>Rhabditida</taxon>
        <taxon>Spirurina</taxon>
        <taxon>Spiruromorpha</taxon>
        <taxon>Filarioidea</taxon>
        <taxon>Onchocercidae</taxon>
        <taxon>Brugia</taxon>
    </lineage>
</organism>
<dbReference type="AlphaFoldDB" id="A0A0R3Q7E0"/>
<feature type="compositionally biased region" description="Basic and acidic residues" evidence="1">
    <location>
        <begin position="113"/>
        <end position="123"/>
    </location>
</feature>
<protein>
    <submittedName>
        <fullName evidence="2">Reverse transcriptase domain-containing protein</fullName>
    </submittedName>
</protein>
<accession>A0A0R3Q7E0</accession>
<name>A0A0R3Q7E0_9BILA</name>
<feature type="compositionally biased region" description="Low complexity" evidence="1">
    <location>
        <begin position="124"/>
        <end position="134"/>
    </location>
</feature>
<dbReference type="WBParaSite" id="BTMF_0000224401-mRNA-1">
    <property type="protein sequence ID" value="BTMF_0000224401-mRNA-1"/>
    <property type="gene ID" value="BTMF_0000224401"/>
</dbReference>
<proteinExistence type="predicted"/>
<sequence>LITALIYAPYRVTLKRFLFSIPDRNHPLYSCRDNHTDYSYTWVSNRRSRGCRESEITLGREMVNLNLKAEIEKYVNTNSEKIQRVEKYNGKHNILAINDDVQANDSYDTQRQFKDQEEKEKKTTTVSSTSSTDSTTERYKRSNFSIRMLHAVDELKDGGRARLGRVRGKRTTTGFNYPSLR</sequence>
<reference evidence="2" key="1">
    <citation type="submission" date="2017-02" db="UniProtKB">
        <authorList>
            <consortium name="WormBaseParasite"/>
        </authorList>
    </citation>
    <scope>IDENTIFICATION</scope>
</reference>
<evidence type="ECO:0000256" key="1">
    <source>
        <dbReference type="SAM" id="MobiDB-lite"/>
    </source>
</evidence>
<evidence type="ECO:0000313" key="2">
    <source>
        <dbReference type="WBParaSite" id="BTMF_0000224401-mRNA-1"/>
    </source>
</evidence>
<feature type="region of interest" description="Disordered" evidence="1">
    <location>
        <begin position="113"/>
        <end position="139"/>
    </location>
</feature>